<feature type="binding site" evidence="18">
    <location>
        <begin position="18"/>
        <end position="21"/>
    </location>
    <ligand>
        <name>UDP-N-acetyl-alpha-D-glucosamine</name>
        <dbReference type="ChEBI" id="CHEBI:57705"/>
    </ligand>
</feature>
<evidence type="ECO:0000256" key="19">
    <source>
        <dbReference type="SAM" id="MobiDB-lite"/>
    </source>
</evidence>
<dbReference type="GO" id="GO:0005737">
    <property type="term" value="C:cytoplasm"/>
    <property type="evidence" value="ECO:0007669"/>
    <property type="project" value="UniProtKB-SubCell"/>
</dbReference>
<dbReference type="InterPro" id="IPR029044">
    <property type="entry name" value="Nucleotide-diphossugar_trans"/>
</dbReference>
<dbReference type="GO" id="GO:0071555">
    <property type="term" value="P:cell wall organization"/>
    <property type="evidence" value="ECO:0007669"/>
    <property type="project" value="UniProtKB-KW"/>
</dbReference>
<feature type="binding site" evidence="18">
    <location>
        <position position="235"/>
    </location>
    <ligand>
        <name>UDP-N-acetyl-alpha-D-glucosamine</name>
        <dbReference type="ChEBI" id="CHEBI:57705"/>
    </ligand>
</feature>
<keyword evidence="12 18" id="KW-0511">Multifunctional enzyme</keyword>
<dbReference type="GO" id="GO:0019134">
    <property type="term" value="F:glucosamine-1-phosphate N-acetyltransferase activity"/>
    <property type="evidence" value="ECO:0007669"/>
    <property type="project" value="UniProtKB-UniRule"/>
</dbReference>
<feature type="region of interest" description="Disordered" evidence="19">
    <location>
        <begin position="440"/>
        <end position="467"/>
    </location>
</feature>
<evidence type="ECO:0000256" key="6">
    <source>
        <dbReference type="ARBA" id="ARBA00022695"/>
    </source>
</evidence>
<dbReference type="SUPFAM" id="SSF53448">
    <property type="entry name" value="Nucleotide-diphospho-sugar transferases"/>
    <property type="match status" value="1"/>
</dbReference>
<dbReference type="GO" id="GO:0008360">
    <property type="term" value="P:regulation of cell shape"/>
    <property type="evidence" value="ECO:0007669"/>
    <property type="project" value="UniProtKB-KW"/>
</dbReference>
<keyword evidence="14 18" id="KW-0961">Cell wall biogenesis/degradation</keyword>
<feature type="binding site" evidence="18">
    <location>
        <position position="341"/>
    </location>
    <ligand>
        <name>UDP-N-acetyl-alpha-D-glucosamine</name>
        <dbReference type="ChEBI" id="CHEBI:57705"/>
    </ligand>
</feature>
<keyword evidence="8 18" id="KW-0677">Repeat</keyword>
<dbReference type="CDD" id="cd02540">
    <property type="entry name" value="GT2_GlmU_N_bac"/>
    <property type="match status" value="1"/>
</dbReference>
<dbReference type="InterPro" id="IPR001451">
    <property type="entry name" value="Hexapep"/>
</dbReference>
<dbReference type="HAMAP" id="MF_01631">
    <property type="entry name" value="GlmU"/>
    <property type="match status" value="1"/>
</dbReference>
<keyword evidence="9 18" id="KW-0460">Magnesium</keyword>
<dbReference type="Pfam" id="PF12804">
    <property type="entry name" value="NTP_transf_3"/>
    <property type="match status" value="1"/>
</dbReference>
<keyword evidence="13 18" id="KW-0012">Acyltransferase</keyword>
<keyword evidence="4 18" id="KW-0963">Cytoplasm</keyword>
<feature type="region of interest" description="N-acetyltransferase" evidence="18">
    <location>
        <begin position="259"/>
        <end position="467"/>
    </location>
</feature>
<comment type="pathway">
    <text evidence="18">Nucleotide-sugar biosynthesis; UDP-N-acetyl-alpha-D-glucosamine biosynthesis; UDP-N-acetyl-alpha-D-glucosamine from N-acetyl-alpha-D-glucosamine 1-phosphate: step 1/1.</text>
</comment>
<dbReference type="SUPFAM" id="SSF51161">
    <property type="entry name" value="Trimeric LpxA-like enzymes"/>
    <property type="match status" value="1"/>
</dbReference>
<dbReference type="GO" id="GO:0009252">
    <property type="term" value="P:peptidoglycan biosynthetic process"/>
    <property type="evidence" value="ECO:0007669"/>
    <property type="project" value="UniProtKB-UniRule"/>
</dbReference>
<feature type="binding site" evidence="18">
    <location>
        <position position="235"/>
    </location>
    <ligand>
        <name>Mg(2+)</name>
        <dbReference type="ChEBI" id="CHEBI:18420"/>
    </ligand>
</feature>
<dbReference type="GO" id="GO:0016020">
    <property type="term" value="C:membrane"/>
    <property type="evidence" value="ECO:0007669"/>
    <property type="project" value="GOC"/>
</dbReference>
<feature type="binding site" evidence="18">
    <location>
        <position position="385"/>
    </location>
    <ligand>
        <name>UDP-N-acetyl-alpha-D-glucosamine</name>
        <dbReference type="ChEBI" id="CHEBI:57705"/>
    </ligand>
</feature>
<feature type="binding site" evidence="18">
    <location>
        <position position="32"/>
    </location>
    <ligand>
        <name>UDP-N-acetyl-alpha-D-glucosamine</name>
        <dbReference type="ChEBI" id="CHEBI:57705"/>
    </ligand>
</feature>
<organism evidence="21 22">
    <name type="scientific">Acidithiobacillus thiooxidans ATCC 19377</name>
    <dbReference type="NCBI Taxonomy" id="637390"/>
    <lineage>
        <taxon>Bacteria</taxon>
        <taxon>Pseudomonadati</taxon>
        <taxon>Pseudomonadota</taxon>
        <taxon>Acidithiobacillia</taxon>
        <taxon>Acidithiobacillales</taxon>
        <taxon>Acidithiobacillaceae</taxon>
        <taxon>Acidithiobacillus</taxon>
    </lineage>
</organism>
<dbReference type="Gene3D" id="2.160.10.10">
    <property type="entry name" value="Hexapeptide repeat proteins"/>
    <property type="match status" value="1"/>
</dbReference>
<evidence type="ECO:0000313" key="21">
    <source>
        <dbReference type="EMBL" id="QFX94615.1"/>
    </source>
</evidence>
<feature type="binding site" evidence="18">
    <location>
        <begin position="110"/>
        <end position="112"/>
    </location>
    <ligand>
        <name>UDP-N-acetyl-alpha-D-glucosamine</name>
        <dbReference type="ChEBI" id="CHEBI:57705"/>
    </ligand>
</feature>
<dbReference type="UniPathway" id="UPA00973"/>
<feature type="region of interest" description="Linker" evidence="18">
    <location>
        <begin position="238"/>
        <end position="258"/>
    </location>
</feature>
<comment type="similarity">
    <text evidence="3 18">In the N-terminal section; belongs to the N-acetylglucosamine-1-phosphate uridyltransferase family.</text>
</comment>
<dbReference type="InterPro" id="IPR038009">
    <property type="entry name" value="GlmU_C_LbH"/>
</dbReference>
<protein>
    <recommendedName>
        <fullName evidence="18">Bifunctional protein GlmU</fullName>
    </recommendedName>
    <domain>
        <recommendedName>
            <fullName evidence="18">UDP-N-acetylglucosamine pyrophosphorylase</fullName>
            <ecNumber evidence="18">2.7.7.23</ecNumber>
        </recommendedName>
        <alternativeName>
            <fullName evidence="18">N-acetylglucosamine-1-phosphate uridyltransferase</fullName>
        </alternativeName>
    </domain>
    <domain>
        <recommendedName>
            <fullName evidence="18">Glucosamine-1-phosphate N-acetyltransferase</fullName>
            <ecNumber evidence="18">2.3.1.157</ecNumber>
        </recommendedName>
    </domain>
</protein>
<comment type="cofactor">
    <cofactor evidence="18">
        <name>Mg(2+)</name>
        <dbReference type="ChEBI" id="CHEBI:18420"/>
    </cofactor>
    <text evidence="18">Binds 1 Mg(2+) ion per subunit.</text>
</comment>
<dbReference type="KEGG" id="atx:GCD22_00054"/>
<dbReference type="GO" id="GO:0009245">
    <property type="term" value="P:lipid A biosynthetic process"/>
    <property type="evidence" value="ECO:0007669"/>
    <property type="project" value="UniProtKB-UniRule"/>
</dbReference>
<evidence type="ECO:0000256" key="12">
    <source>
        <dbReference type="ARBA" id="ARBA00023268"/>
    </source>
</evidence>
<name>A0A5P9XKX1_ACITH</name>
<dbReference type="EMBL" id="CP045571">
    <property type="protein sequence ID" value="QFX94615.1"/>
    <property type="molecule type" value="Genomic_DNA"/>
</dbReference>
<comment type="function">
    <text evidence="17 18">Catalyzes the last two sequential reactions in the de novo biosynthetic pathway for UDP-N-acetylglucosamine (UDP-GlcNAc). The C-terminal domain catalyzes the transfer of acetyl group from acetyl coenzyme A to glucosamine-1-phosphate (GlcN-1-P) to produce N-acetylglucosamine-1-phosphate (GlcNAc-1-P), which is converted into UDP-GlcNAc by the transfer of uridine 5-monophosphate (from uridine 5-triphosphate), a reaction catalyzed by the N-terminal domain.</text>
</comment>
<comment type="subcellular location">
    <subcellularLocation>
        <location evidence="1 18">Cytoplasm</location>
    </subcellularLocation>
</comment>
<keyword evidence="10 18" id="KW-0133">Cell shape</keyword>
<evidence type="ECO:0000256" key="16">
    <source>
        <dbReference type="ARBA" id="ARBA00048493"/>
    </source>
</evidence>
<evidence type="ECO:0000256" key="4">
    <source>
        <dbReference type="ARBA" id="ARBA00022490"/>
    </source>
</evidence>
<evidence type="ECO:0000256" key="18">
    <source>
        <dbReference type="HAMAP-Rule" id="MF_01631"/>
    </source>
</evidence>
<evidence type="ECO:0000256" key="17">
    <source>
        <dbReference type="ARBA" id="ARBA00049628"/>
    </source>
</evidence>
<keyword evidence="6 18" id="KW-0548">Nucleotidyltransferase</keyword>
<feature type="binding site" evidence="18">
    <location>
        <position position="448"/>
    </location>
    <ligand>
        <name>acetyl-CoA</name>
        <dbReference type="ChEBI" id="CHEBI:57288"/>
    </ligand>
</feature>
<evidence type="ECO:0000313" key="22">
    <source>
        <dbReference type="Proteomes" id="UP000363590"/>
    </source>
</evidence>
<feature type="binding site" evidence="18">
    <location>
        <position position="359"/>
    </location>
    <ligand>
        <name>UDP-N-acetyl-alpha-D-glucosamine</name>
        <dbReference type="ChEBI" id="CHEBI:57705"/>
    </ligand>
</feature>
<evidence type="ECO:0000256" key="9">
    <source>
        <dbReference type="ARBA" id="ARBA00022842"/>
    </source>
</evidence>
<comment type="pathway">
    <text evidence="18">Nucleotide-sugar biosynthesis; UDP-N-acetyl-alpha-D-glucosamine biosynthesis; N-acetyl-alpha-D-glucosamine 1-phosphate from alpha-D-glucosamine 6-phosphate (route II): step 2/2.</text>
</comment>
<feature type="binding site" evidence="18">
    <location>
        <position position="83"/>
    </location>
    <ligand>
        <name>UDP-N-acetyl-alpha-D-glucosamine</name>
        <dbReference type="ChEBI" id="CHEBI:57705"/>
    </ligand>
</feature>
<evidence type="ECO:0000256" key="8">
    <source>
        <dbReference type="ARBA" id="ARBA00022737"/>
    </source>
</evidence>
<feature type="domain" description="MobA-like NTP transferase" evidence="20">
    <location>
        <begin position="16"/>
        <end position="128"/>
    </location>
</feature>
<gene>
    <name evidence="18 21" type="primary">glmU</name>
    <name evidence="21" type="ORF">GCD22_00054</name>
</gene>
<feature type="binding site" evidence="18">
    <location>
        <position position="162"/>
    </location>
    <ligand>
        <name>UDP-N-acetyl-alpha-D-glucosamine</name>
        <dbReference type="ChEBI" id="CHEBI:57705"/>
    </ligand>
</feature>
<feature type="binding site" evidence="18">
    <location>
        <position position="388"/>
    </location>
    <ligand>
        <name>acetyl-CoA</name>
        <dbReference type="ChEBI" id="CHEBI:57288"/>
    </ligand>
</feature>
<dbReference type="NCBIfam" id="TIGR01173">
    <property type="entry name" value="glmU"/>
    <property type="match status" value="1"/>
</dbReference>
<keyword evidence="5 18" id="KW-0808">Transferase</keyword>
<evidence type="ECO:0000256" key="5">
    <source>
        <dbReference type="ARBA" id="ARBA00022679"/>
    </source>
</evidence>
<keyword evidence="7 18" id="KW-0479">Metal-binding</keyword>
<feature type="binding site" evidence="18">
    <location>
        <begin position="394"/>
        <end position="395"/>
    </location>
    <ligand>
        <name>acetyl-CoA</name>
        <dbReference type="ChEBI" id="CHEBI:57288"/>
    </ligand>
</feature>
<evidence type="ECO:0000256" key="13">
    <source>
        <dbReference type="ARBA" id="ARBA00023315"/>
    </source>
</evidence>
<accession>A0A5P9XKX1</accession>
<evidence type="ECO:0000256" key="11">
    <source>
        <dbReference type="ARBA" id="ARBA00022984"/>
    </source>
</evidence>
<feature type="binding site" evidence="18">
    <location>
        <begin position="88"/>
        <end position="89"/>
    </location>
    <ligand>
        <name>UDP-N-acetyl-alpha-D-glucosamine</name>
        <dbReference type="ChEBI" id="CHEBI:57705"/>
    </ligand>
</feature>
<feature type="binding site" evidence="18">
    <location>
        <position position="374"/>
    </location>
    <ligand>
        <name>UDP-N-acetyl-alpha-D-glucosamine</name>
        <dbReference type="ChEBI" id="CHEBI:57705"/>
    </ligand>
</feature>
<proteinExistence type="inferred from homology"/>
<feature type="binding site" evidence="18">
    <location>
        <position position="112"/>
    </location>
    <ligand>
        <name>Mg(2+)</name>
        <dbReference type="ChEBI" id="CHEBI:18420"/>
    </ligand>
</feature>
<evidence type="ECO:0000256" key="14">
    <source>
        <dbReference type="ARBA" id="ARBA00023316"/>
    </source>
</evidence>
<comment type="catalytic activity">
    <reaction evidence="15 18">
        <text>alpha-D-glucosamine 1-phosphate + acetyl-CoA = N-acetyl-alpha-D-glucosamine 1-phosphate + CoA + H(+)</text>
        <dbReference type="Rhea" id="RHEA:13725"/>
        <dbReference type="ChEBI" id="CHEBI:15378"/>
        <dbReference type="ChEBI" id="CHEBI:57287"/>
        <dbReference type="ChEBI" id="CHEBI:57288"/>
        <dbReference type="ChEBI" id="CHEBI:57776"/>
        <dbReference type="ChEBI" id="CHEBI:58516"/>
        <dbReference type="EC" id="2.3.1.157"/>
    </reaction>
</comment>
<dbReference type="GO" id="GO:0000902">
    <property type="term" value="P:cell morphogenesis"/>
    <property type="evidence" value="ECO:0007669"/>
    <property type="project" value="UniProtKB-UniRule"/>
</dbReference>
<dbReference type="Proteomes" id="UP000363590">
    <property type="component" value="Chromosome"/>
</dbReference>
<dbReference type="AlphaFoldDB" id="A0A5P9XKX1"/>
<comment type="subunit">
    <text evidence="18">Homotrimer.</text>
</comment>
<dbReference type="InterPro" id="IPR011004">
    <property type="entry name" value="Trimer_LpxA-like_sf"/>
</dbReference>
<comment type="catalytic activity">
    <reaction evidence="16 18">
        <text>N-acetyl-alpha-D-glucosamine 1-phosphate + UTP + H(+) = UDP-N-acetyl-alpha-D-glucosamine + diphosphate</text>
        <dbReference type="Rhea" id="RHEA:13509"/>
        <dbReference type="ChEBI" id="CHEBI:15378"/>
        <dbReference type="ChEBI" id="CHEBI:33019"/>
        <dbReference type="ChEBI" id="CHEBI:46398"/>
        <dbReference type="ChEBI" id="CHEBI:57705"/>
        <dbReference type="ChEBI" id="CHEBI:57776"/>
        <dbReference type="EC" id="2.7.7.23"/>
    </reaction>
</comment>
<dbReference type="EC" id="2.7.7.23" evidence="18"/>
<dbReference type="GO" id="GO:0003977">
    <property type="term" value="F:UDP-N-acetylglucosamine diphosphorylase activity"/>
    <property type="evidence" value="ECO:0007669"/>
    <property type="project" value="UniProtKB-UniRule"/>
</dbReference>
<sequence length="467" mass="50354">MRFEEEIMDQVITDIVVLAAGQGTRMRSARPKVLQALGGKPLLEHVLDTAQALQPRHLHVVIGNGAELVQEHFSQWPVQWWHQQEQRGTGDALKAALPGLRGADRVLVLYGDVPLLTADTLRAFQAKTPQNALGLSTAILEQAQGYGRIVRDAQGQVQAIREQKDCSSTEHAIREVNLGMMILPVASLQGWLSDLSANNAQGELYLTDVVAIARSSHHEVWPFTFSDASEALGVNDPVQLATLERIYQRRQLRHLQVQGLRLADPERVDIRGTLECGQDCWMDPNVLCIGKVRLGDRVRIGMGVVLQDVEIGDDAEVLPYSVLEGARIGASARIGPFARVRPGSDIGVAAHIGNYVEVKASTIGNGSKANHLTYIGDSEIGSGVNVGAGSITCNYDGVNKHKTVIGNDVFVGSATQLIAPVSVGDGATIGAGSTITKDVPAGGLTLSRSPQRSIPDWQRPQRKIKES</sequence>
<evidence type="ECO:0000259" key="20">
    <source>
        <dbReference type="Pfam" id="PF12804"/>
    </source>
</evidence>
<evidence type="ECO:0000256" key="2">
    <source>
        <dbReference type="ARBA" id="ARBA00007707"/>
    </source>
</evidence>
<evidence type="ECO:0000256" key="3">
    <source>
        <dbReference type="ARBA" id="ARBA00007947"/>
    </source>
</evidence>
<feature type="region of interest" description="Pyrophosphorylase" evidence="18">
    <location>
        <begin position="1"/>
        <end position="237"/>
    </location>
</feature>
<dbReference type="PROSITE" id="PS00101">
    <property type="entry name" value="HEXAPEP_TRANSFERASES"/>
    <property type="match status" value="1"/>
</dbReference>
<keyword evidence="11 18" id="KW-0573">Peptidoglycan synthesis</keyword>
<evidence type="ECO:0000256" key="15">
    <source>
        <dbReference type="ARBA" id="ARBA00048247"/>
    </source>
</evidence>
<comment type="similarity">
    <text evidence="2 18">In the C-terminal section; belongs to the transferase hexapeptide repeat family.</text>
</comment>
<comment type="pathway">
    <text evidence="18">Bacterial outer membrane biogenesis; LPS lipid A biosynthesis.</text>
</comment>
<reference evidence="21 22" key="1">
    <citation type="submission" date="2019-10" db="EMBL/GenBank/DDBJ databases">
        <authorList>
            <person name="Wang R."/>
        </authorList>
    </citation>
    <scope>NUCLEOTIDE SEQUENCE [LARGE SCALE GENOMIC DNA]</scope>
    <source>
        <strain evidence="21 22">ATCC 19377</strain>
    </source>
</reference>
<dbReference type="GO" id="GO:0006048">
    <property type="term" value="P:UDP-N-acetylglucosamine biosynthetic process"/>
    <property type="evidence" value="ECO:0007669"/>
    <property type="project" value="UniProtKB-UniPathway"/>
</dbReference>
<dbReference type="EC" id="2.3.1.157" evidence="18"/>
<feature type="active site" description="Proton acceptor" evidence="18">
    <location>
        <position position="371"/>
    </location>
</feature>
<feature type="binding site" evidence="18">
    <location>
        <position position="177"/>
    </location>
    <ligand>
        <name>UDP-N-acetyl-alpha-D-glucosamine</name>
        <dbReference type="ChEBI" id="CHEBI:57705"/>
    </ligand>
</feature>
<dbReference type="Gene3D" id="3.90.550.10">
    <property type="entry name" value="Spore Coat Polysaccharide Biosynthesis Protein SpsA, Chain A"/>
    <property type="match status" value="1"/>
</dbReference>
<dbReference type="UniPathway" id="UPA00113">
    <property type="reaction ID" value="UER00532"/>
</dbReference>
<evidence type="ECO:0000256" key="7">
    <source>
        <dbReference type="ARBA" id="ARBA00022723"/>
    </source>
</evidence>
<feature type="binding site" evidence="18">
    <location>
        <position position="413"/>
    </location>
    <ligand>
        <name>acetyl-CoA</name>
        <dbReference type="ChEBI" id="CHEBI:57288"/>
    </ligand>
</feature>
<dbReference type="InterPro" id="IPR050065">
    <property type="entry name" value="GlmU-like"/>
</dbReference>
<dbReference type="GO" id="GO:0000287">
    <property type="term" value="F:magnesium ion binding"/>
    <property type="evidence" value="ECO:0007669"/>
    <property type="project" value="UniProtKB-UniRule"/>
</dbReference>
<dbReference type="InterPro" id="IPR018357">
    <property type="entry name" value="Hexapep_transf_CS"/>
</dbReference>
<dbReference type="InterPro" id="IPR005882">
    <property type="entry name" value="Bifunctional_GlmU"/>
</dbReference>
<dbReference type="PANTHER" id="PTHR43584">
    <property type="entry name" value="NUCLEOTIDYL TRANSFERASE"/>
    <property type="match status" value="1"/>
</dbReference>
<evidence type="ECO:0000256" key="1">
    <source>
        <dbReference type="ARBA" id="ARBA00004496"/>
    </source>
</evidence>
<feature type="binding site" evidence="18">
    <location>
        <position position="147"/>
    </location>
    <ligand>
        <name>UDP-N-acetyl-alpha-D-glucosamine</name>
        <dbReference type="ChEBI" id="CHEBI:57705"/>
    </ligand>
</feature>
<feature type="binding site" evidence="18">
    <location>
        <position position="431"/>
    </location>
    <ligand>
        <name>acetyl-CoA</name>
        <dbReference type="ChEBI" id="CHEBI:57288"/>
    </ligand>
</feature>
<dbReference type="CDD" id="cd03353">
    <property type="entry name" value="LbH_GlmU_C"/>
    <property type="match status" value="1"/>
</dbReference>
<evidence type="ECO:0000256" key="10">
    <source>
        <dbReference type="ARBA" id="ARBA00022960"/>
    </source>
</evidence>
<dbReference type="PANTHER" id="PTHR43584:SF3">
    <property type="entry name" value="BIFUNCTIONAL PROTEIN GLMU"/>
    <property type="match status" value="1"/>
</dbReference>
<dbReference type="Pfam" id="PF00132">
    <property type="entry name" value="Hexapep"/>
    <property type="match status" value="1"/>
</dbReference>
<dbReference type="InterPro" id="IPR025877">
    <property type="entry name" value="MobA-like_NTP_Trfase"/>
</dbReference>